<feature type="domain" description="Chromo" evidence="3">
    <location>
        <begin position="13"/>
        <end position="66"/>
    </location>
</feature>
<dbReference type="PROSITE" id="PS00598">
    <property type="entry name" value="CHROMO_1"/>
    <property type="match status" value="1"/>
</dbReference>
<evidence type="ECO:0000256" key="1">
    <source>
        <dbReference type="ARBA" id="ARBA00004123"/>
    </source>
</evidence>
<dbReference type="InterPro" id="IPR016197">
    <property type="entry name" value="Chromo-like_dom_sf"/>
</dbReference>
<dbReference type="InterPro" id="IPR023779">
    <property type="entry name" value="Chromodomain_CS"/>
</dbReference>
<dbReference type="InterPro" id="IPR000953">
    <property type="entry name" value="Chromo/chromo_shadow_dom"/>
</dbReference>
<dbReference type="InterPro" id="IPR023780">
    <property type="entry name" value="Chromo_domain"/>
</dbReference>
<dbReference type="CDD" id="cd00024">
    <property type="entry name" value="CD_CSD"/>
    <property type="match status" value="1"/>
</dbReference>
<keyword evidence="5" id="KW-1185">Reference proteome</keyword>
<comment type="subcellular location">
    <subcellularLocation>
        <location evidence="1">Nucleus</location>
    </subcellularLocation>
</comment>
<evidence type="ECO:0000313" key="4">
    <source>
        <dbReference type="EMBL" id="CAA2991133.1"/>
    </source>
</evidence>
<evidence type="ECO:0000259" key="3">
    <source>
        <dbReference type="PROSITE" id="PS50013"/>
    </source>
</evidence>
<dbReference type="Gene3D" id="2.40.50.40">
    <property type="match status" value="1"/>
</dbReference>
<feature type="non-terminal residue" evidence="4">
    <location>
        <position position="66"/>
    </location>
</feature>
<gene>
    <name evidence="4" type="ORF">OLEA9_A041767</name>
</gene>
<dbReference type="PANTHER" id="PTHR22812">
    <property type="entry name" value="CHROMOBOX PROTEIN"/>
    <property type="match status" value="1"/>
</dbReference>
<accession>A0A8S0SHI1</accession>
<dbReference type="PROSITE" id="PS50013">
    <property type="entry name" value="CHROMO_2"/>
    <property type="match status" value="1"/>
</dbReference>
<sequence length="66" mass="7611">REESTGSAGEEEFEVEKVITHRRLANGTVEYKVRWKGYTKDDDTWENEDNLSASADLIADYNADRE</sequence>
<evidence type="ECO:0000313" key="5">
    <source>
        <dbReference type="Proteomes" id="UP000594638"/>
    </source>
</evidence>
<dbReference type="OrthoDB" id="1918685at2759"/>
<comment type="caution">
    <text evidence="4">The sequence shown here is derived from an EMBL/GenBank/DDBJ whole genome shotgun (WGS) entry which is preliminary data.</text>
</comment>
<reference evidence="4 5" key="1">
    <citation type="submission" date="2019-12" db="EMBL/GenBank/DDBJ databases">
        <authorList>
            <person name="Alioto T."/>
            <person name="Alioto T."/>
            <person name="Gomez Garrido J."/>
        </authorList>
    </citation>
    <scope>NUCLEOTIDE SEQUENCE [LARGE SCALE GENOMIC DNA]</scope>
</reference>
<organism evidence="4 5">
    <name type="scientific">Olea europaea subsp. europaea</name>
    <dbReference type="NCBI Taxonomy" id="158383"/>
    <lineage>
        <taxon>Eukaryota</taxon>
        <taxon>Viridiplantae</taxon>
        <taxon>Streptophyta</taxon>
        <taxon>Embryophyta</taxon>
        <taxon>Tracheophyta</taxon>
        <taxon>Spermatophyta</taxon>
        <taxon>Magnoliopsida</taxon>
        <taxon>eudicotyledons</taxon>
        <taxon>Gunneridae</taxon>
        <taxon>Pentapetalae</taxon>
        <taxon>asterids</taxon>
        <taxon>lamiids</taxon>
        <taxon>Lamiales</taxon>
        <taxon>Oleaceae</taxon>
        <taxon>Oleeae</taxon>
        <taxon>Olea</taxon>
    </lineage>
</organism>
<dbReference type="SUPFAM" id="SSF54160">
    <property type="entry name" value="Chromo domain-like"/>
    <property type="match status" value="1"/>
</dbReference>
<dbReference type="PRINTS" id="PR00504">
    <property type="entry name" value="CHROMODOMAIN"/>
</dbReference>
<dbReference type="Proteomes" id="UP000594638">
    <property type="component" value="Unassembled WGS sequence"/>
</dbReference>
<dbReference type="Gramene" id="OE9A041767T1">
    <property type="protein sequence ID" value="OE9A041767C1"/>
    <property type="gene ID" value="OE9A041767"/>
</dbReference>
<keyword evidence="2" id="KW-0539">Nucleus</keyword>
<dbReference type="GO" id="GO:0005634">
    <property type="term" value="C:nucleus"/>
    <property type="evidence" value="ECO:0007669"/>
    <property type="project" value="UniProtKB-SubCell"/>
</dbReference>
<dbReference type="EMBL" id="CACTIH010004784">
    <property type="protein sequence ID" value="CAA2991133.1"/>
    <property type="molecule type" value="Genomic_DNA"/>
</dbReference>
<dbReference type="SMART" id="SM00298">
    <property type="entry name" value="CHROMO"/>
    <property type="match status" value="1"/>
</dbReference>
<dbReference type="AlphaFoldDB" id="A0A8S0SHI1"/>
<proteinExistence type="predicted"/>
<dbReference type="InterPro" id="IPR017984">
    <property type="entry name" value="Chromo_dom_subgr"/>
</dbReference>
<dbReference type="InterPro" id="IPR051219">
    <property type="entry name" value="Heterochromatin_chromo-domain"/>
</dbReference>
<protein>
    <recommendedName>
        <fullName evidence="3">Chromo domain-containing protein</fullName>
    </recommendedName>
</protein>
<evidence type="ECO:0000256" key="2">
    <source>
        <dbReference type="ARBA" id="ARBA00023242"/>
    </source>
</evidence>
<feature type="non-terminal residue" evidence="4">
    <location>
        <position position="1"/>
    </location>
</feature>
<dbReference type="Pfam" id="PF00385">
    <property type="entry name" value="Chromo"/>
    <property type="match status" value="1"/>
</dbReference>
<name>A0A8S0SHI1_OLEEU</name>